<accession>A0A371JA08</accession>
<evidence type="ECO:0000313" key="2">
    <source>
        <dbReference type="Proteomes" id="UP000215694"/>
    </source>
</evidence>
<feature type="non-terminal residue" evidence="1">
    <location>
        <position position="1"/>
    </location>
</feature>
<sequence length="43" mass="4839">LAIKEKVLGLPTLAIYKDGQKIDEVTKDDATIPNIEEMIKRNL</sequence>
<dbReference type="EMBL" id="NOJY02000002">
    <property type="protein sequence ID" value="RDY29506.1"/>
    <property type="molecule type" value="Genomic_DNA"/>
</dbReference>
<protein>
    <submittedName>
        <fullName evidence="1">Thioredoxin</fullName>
    </submittedName>
</protein>
<dbReference type="InterPro" id="IPR036249">
    <property type="entry name" value="Thioredoxin-like_sf"/>
</dbReference>
<keyword evidence="2" id="KW-1185">Reference proteome</keyword>
<evidence type="ECO:0000313" key="1">
    <source>
        <dbReference type="EMBL" id="RDY29506.1"/>
    </source>
</evidence>
<comment type="caution">
    <text evidence="1">The sequence shown here is derived from an EMBL/GenBank/DDBJ whole genome shotgun (WGS) entry which is preliminary data.</text>
</comment>
<reference evidence="1 2" key="1">
    <citation type="journal article" date="2017" name="Genome Announc.">
        <title>Draft Genome Sequence of Romboutsia weinsteinii sp. nov. Strain CCRI-19649(T) Isolated from Surface Water.</title>
        <authorList>
            <person name="Maheux A.F."/>
            <person name="Boudreau D.K."/>
            <person name="Berube E."/>
            <person name="Boissinot M."/>
            <person name="Cantin P."/>
            <person name="Raymond F."/>
            <person name="Corbeil J."/>
            <person name="Omar R.F."/>
            <person name="Bergeron M.G."/>
        </authorList>
    </citation>
    <scope>NUCLEOTIDE SEQUENCE [LARGE SCALE GENOMIC DNA]</scope>
    <source>
        <strain evidence="1 2">CCRI-19649</strain>
    </source>
</reference>
<dbReference type="AlphaFoldDB" id="A0A371JA08"/>
<dbReference type="Proteomes" id="UP000215694">
    <property type="component" value="Unassembled WGS sequence"/>
</dbReference>
<organism evidence="1 2">
    <name type="scientific">Romboutsia weinsteinii</name>
    <dbReference type="NCBI Taxonomy" id="2020949"/>
    <lineage>
        <taxon>Bacteria</taxon>
        <taxon>Bacillati</taxon>
        <taxon>Bacillota</taxon>
        <taxon>Clostridia</taxon>
        <taxon>Peptostreptococcales</taxon>
        <taxon>Peptostreptococcaceae</taxon>
        <taxon>Romboutsia</taxon>
    </lineage>
</organism>
<proteinExistence type="predicted"/>
<name>A0A371JA08_9FIRM</name>
<dbReference type="SUPFAM" id="SSF52833">
    <property type="entry name" value="Thioredoxin-like"/>
    <property type="match status" value="1"/>
</dbReference>
<gene>
    <name evidence="1" type="ORF">CHL78_002050</name>
</gene>